<dbReference type="EMBL" id="AFFY01000006">
    <property type="protein sequence ID" value="EHH01560.1"/>
    <property type="molecule type" value="Genomic_DNA"/>
</dbReference>
<protein>
    <submittedName>
        <fullName evidence="1">Uncharacterized protein</fullName>
    </submittedName>
</protein>
<dbReference type="STRING" id="762968.HMPREF9441_00583"/>
<name>G5SMK8_9BACT</name>
<evidence type="ECO:0000313" key="1">
    <source>
        <dbReference type="EMBL" id="EHH01560.1"/>
    </source>
</evidence>
<accession>G5SMK8</accession>
<sequence length="47" mass="5358">MGWLCCANFSTSQTRCVPRVVAHIRSRTYAIAKIVIIVEKTSYKQVE</sequence>
<reference evidence="1 2" key="1">
    <citation type="submission" date="2011-03" db="EMBL/GenBank/DDBJ databases">
        <authorList>
            <person name="Weinstock G."/>
            <person name="Sodergren E."/>
            <person name="Clifton S."/>
            <person name="Fulton L."/>
            <person name="Fulton B."/>
            <person name="Courtney L."/>
            <person name="Fronick C."/>
            <person name="Harrison M."/>
            <person name="Strong C."/>
            <person name="Farmer C."/>
            <person name="Delahaunty K."/>
            <person name="Markovic C."/>
            <person name="Hall O."/>
            <person name="Minx P."/>
            <person name="Tomlinson C."/>
            <person name="Mitreva M."/>
            <person name="Hou S."/>
            <person name="Chen J."/>
            <person name="Wollam A."/>
            <person name="Pepin K.H."/>
            <person name="Johnson M."/>
            <person name="Bhonagiri V."/>
            <person name="Zhang X."/>
            <person name="Suruliraj S."/>
            <person name="Warren W."/>
            <person name="Chinwalla A."/>
            <person name="Mardis E.R."/>
            <person name="Wilson R.K."/>
        </authorList>
    </citation>
    <scope>NUCLEOTIDE SEQUENCE [LARGE SCALE GENOMIC DNA]</scope>
    <source>
        <strain evidence="1 2">YIT 11840</strain>
    </source>
</reference>
<dbReference type="HOGENOM" id="CLU_3171181_0_0_10"/>
<proteinExistence type="predicted"/>
<dbReference type="AlphaFoldDB" id="G5SMK8"/>
<comment type="caution">
    <text evidence="1">The sequence shown here is derived from an EMBL/GenBank/DDBJ whole genome shotgun (WGS) entry which is preliminary data.</text>
</comment>
<evidence type="ECO:0000313" key="2">
    <source>
        <dbReference type="Proteomes" id="UP000003598"/>
    </source>
</evidence>
<dbReference type="Proteomes" id="UP000003598">
    <property type="component" value="Unassembled WGS sequence"/>
</dbReference>
<gene>
    <name evidence="1" type="ORF">HMPREF9441_00583</name>
</gene>
<organism evidence="1 2">
    <name type="scientific">Paraprevotella clara YIT 11840</name>
    <dbReference type="NCBI Taxonomy" id="762968"/>
    <lineage>
        <taxon>Bacteria</taxon>
        <taxon>Pseudomonadati</taxon>
        <taxon>Bacteroidota</taxon>
        <taxon>Bacteroidia</taxon>
        <taxon>Bacteroidales</taxon>
        <taxon>Prevotellaceae</taxon>
        <taxon>Paraprevotella</taxon>
    </lineage>
</organism>
<keyword evidence="2" id="KW-1185">Reference proteome</keyword>